<feature type="domain" description="Glycosyl transferase family 1" evidence="4">
    <location>
        <begin position="187"/>
        <end position="350"/>
    </location>
</feature>
<dbReference type="OrthoDB" id="9790710at2"/>
<dbReference type="RefSeq" id="WP_072595990.1">
    <property type="nucleotide sequence ID" value="NZ_CP018221.1"/>
</dbReference>
<dbReference type="InterPro" id="IPR028098">
    <property type="entry name" value="Glyco_trans_4-like_N"/>
</dbReference>
<dbReference type="Pfam" id="PF13579">
    <property type="entry name" value="Glyco_trans_4_4"/>
    <property type="match status" value="1"/>
</dbReference>
<dbReference type="Pfam" id="PF00534">
    <property type="entry name" value="Glycos_transf_1"/>
    <property type="match status" value="1"/>
</dbReference>
<dbReference type="EMBL" id="CP018221">
    <property type="protein sequence ID" value="API58417.1"/>
    <property type="molecule type" value="Genomic_DNA"/>
</dbReference>
<dbReference type="InterPro" id="IPR003362">
    <property type="entry name" value="Bact_transf"/>
</dbReference>
<feature type="domain" description="Bacterial sugar transferase" evidence="5">
    <location>
        <begin position="391"/>
        <end position="564"/>
    </location>
</feature>
<keyword evidence="8" id="KW-1185">Reference proteome</keyword>
<reference evidence="8" key="1">
    <citation type="submission" date="2016-11" db="EMBL/GenBank/DDBJ databases">
        <title>Complete Genome Sequence of alachlor-degrading Sphingomonas sp. strain JJ-A5.</title>
        <authorList>
            <person name="Lee H."/>
            <person name="Ka J.-O."/>
        </authorList>
    </citation>
    <scope>NUCLEOTIDE SEQUENCE [LARGE SCALE GENOMIC DNA]</scope>
    <source>
        <strain evidence="8">JJ-A5</strain>
    </source>
</reference>
<evidence type="ECO:0008006" key="9">
    <source>
        <dbReference type="Google" id="ProtNLM"/>
    </source>
</evidence>
<dbReference type="PANTHER" id="PTHR30576">
    <property type="entry name" value="COLANIC BIOSYNTHESIS UDP-GLUCOSE LIPID CARRIER TRANSFERASE"/>
    <property type="match status" value="1"/>
</dbReference>
<evidence type="ECO:0000256" key="3">
    <source>
        <dbReference type="SAM" id="Phobius"/>
    </source>
</evidence>
<keyword evidence="3" id="KW-0812">Transmembrane</keyword>
<evidence type="ECO:0000259" key="6">
    <source>
        <dbReference type="Pfam" id="PF13579"/>
    </source>
</evidence>
<evidence type="ECO:0000256" key="2">
    <source>
        <dbReference type="ARBA" id="ARBA00023169"/>
    </source>
</evidence>
<dbReference type="GO" id="GO:0000271">
    <property type="term" value="P:polysaccharide biosynthetic process"/>
    <property type="evidence" value="ECO:0007669"/>
    <property type="project" value="UniProtKB-KW"/>
</dbReference>
<accession>A0A1L3ZS10</accession>
<feature type="domain" description="Glycosyltransferase subfamily 4-like N-terminal" evidence="6">
    <location>
        <begin position="18"/>
        <end position="178"/>
    </location>
</feature>
<name>A0A1L3ZS10_9SPHN</name>
<dbReference type="GO" id="GO:0016757">
    <property type="term" value="F:glycosyltransferase activity"/>
    <property type="evidence" value="ECO:0007669"/>
    <property type="project" value="InterPro"/>
</dbReference>
<dbReference type="SUPFAM" id="SSF53756">
    <property type="entry name" value="UDP-Glycosyltransferase/glycogen phosphorylase"/>
    <property type="match status" value="1"/>
</dbReference>
<dbReference type="Pfam" id="PF02397">
    <property type="entry name" value="Bac_transf"/>
    <property type="match status" value="1"/>
</dbReference>
<dbReference type="GO" id="GO:0016780">
    <property type="term" value="F:phosphotransferase activity, for other substituted phosphate groups"/>
    <property type="evidence" value="ECO:0007669"/>
    <property type="project" value="TreeGrafter"/>
</dbReference>
<dbReference type="InterPro" id="IPR001296">
    <property type="entry name" value="Glyco_trans_1"/>
</dbReference>
<dbReference type="KEGG" id="sphj:BSL82_03130"/>
<dbReference type="STRING" id="1921510.BSL82_03130"/>
<organism evidence="7 8">
    <name type="scientific">Tardibacter chloracetimidivorans</name>
    <dbReference type="NCBI Taxonomy" id="1921510"/>
    <lineage>
        <taxon>Bacteria</taxon>
        <taxon>Pseudomonadati</taxon>
        <taxon>Pseudomonadota</taxon>
        <taxon>Alphaproteobacteria</taxon>
        <taxon>Sphingomonadales</taxon>
        <taxon>Sphingomonadaceae</taxon>
        <taxon>Tardibacter</taxon>
    </lineage>
</organism>
<evidence type="ECO:0000313" key="7">
    <source>
        <dbReference type="EMBL" id="API58417.1"/>
    </source>
</evidence>
<evidence type="ECO:0000256" key="1">
    <source>
        <dbReference type="ARBA" id="ARBA00006464"/>
    </source>
</evidence>
<dbReference type="PANTHER" id="PTHR30576:SF8">
    <property type="entry name" value="UNDECAPRENYL-PHOSPHATE GALACTOSE PHOSPHOTRANSFERASE"/>
    <property type="match status" value="1"/>
</dbReference>
<keyword evidence="3" id="KW-0472">Membrane</keyword>
<evidence type="ECO:0000259" key="4">
    <source>
        <dbReference type="Pfam" id="PF00534"/>
    </source>
</evidence>
<keyword evidence="2" id="KW-0270">Exopolysaccharide synthesis</keyword>
<proteinExistence type="inferred from homology"/>
<comment type="similarity">
    <text evidence="1">Belongs to the bacterial sugar transferase family.</text>
</comment>
<dbReference type="Gene3D" id="3.40.50.2000">
    <property type="entry name" value="Glycogen Phosphorylase B"/>
    <property type="match status" value="2"/>
</dbReference>
<dbReference type="AlphaFoldDB" id="A0A1L3ZS10"/>
<keyword evidence="3" id="KW-1133">Transmembrane helix</keyword>
<evidence type="ECO:0000259" key="5">
    <source>
        <dbReference type="Pfam" id="PF02397"/>
    </source>
</evidence>
<protein>
    <recommendedName>
        <fullName evidence="9">Glycosyltransferase</fullName>
    </recommendedName>
</protein>
<gene>
    <name evidence="7" type="ORF">BSL82_03130</name>
</gene>
<dbReference type="CDD" id="cd03808">
    <property type="entry name" value="GT4_CapM-like"/>
    <property type="match status" value="1"/>
</dbReference>
<evidence type="ECO:0000313" key="8">
    <source>
        <dbReference type="Proteomes" id="UP000182063"/>
    </source>
</evidence>
<feature type="transmembrane region" description="Helical" evidence="3">
    <location>
        <begin position="395"/>
        <end position="420"/>
    </location>
</feature>
<dbReference type="Proteomes" id="UP000182063">
    <property type="component" value="Chromosome"/>
</dbReference>
<sequence>MKVLVLASLAYSLVNFRRDLLAAMADAGHEVIACAPDDGEAGITAALDGIGVGFRDIPMSRTGTNPFADLRTLSAYVRLMRRERPDVVLAYTQKPIIYGGIAARIAGVGRFFAMVSGLGYVFTDDGGKPRRRLQRLVASLYRAGVSRAGAVFVFNRDDRAEMLRHGILRPDQKVVQVPGSGIDTRRFQASPVPDGAPVFLLIARLLRDKGLFEYVEAARIVRQTRPEARFQILGPLDPNPAGISRAELDGWIAQGDIEYLGATRDVRPYLQACTTYVLPSYREGLPRTVLEAMATGRAVITTDAPGCREPVEPDVNGYVVPVRDPARLADAMTKFIADPTLAVTMGAASRRIAEDRYDVRKVNALLLEAMELNGGGAAPMIVSPNRGRGQRMVDILVAGVAAVVAAPLMLLTAAAIAVGLGRPVLFTQTRAGRNGRPFRLVKFRTMTDARDRDGRLLPDEERLTRLGRFLRRSRVDEIPELWNIMKGDMSLVGPRPLLPDTVDDMGSDGIRRGLVRPGLTGWAQVNGNARLSGKDKLALDLWYIDHASVALDLRIILKTIGVVFAGERINRSEVGRAYAGGHSRRG</sequence>